<dbReference type="Proteomes" id="UP000295484">
    <property type="component" value="Unassembled WGS sequence"/>
</dbReference>
<feature type="transmembrane region" description="Helical" evidence="1">
    <location>
        <begin position="63"/>
        <end position="93"/>
    </location>
</feature>
<keyword evidence="1" id="KW-0472">Membrane</keyword>
<proteinExistence type="predicted"/>
<evidence type="ECO:0000313" key="4">
    <source>
        <dbReference type="Proteomes" id="UP000295484"/>
    </source>
</evidence>
<protein>
    <submittedName>
        <fullName evidence="2">Dihydroorotate dehydrogenase</fullName>
    </submittedName>
</protein>
<evidence type="ECO:0000313" key="5">
    <source>
        <dbReference type="Proteomes" id="UP000635853"/>
    </source>
</evidence>
<dbReference type="EMBL" id="SOEB01000011">
    <property type="protein sequence ID" value="TDX28537.1"/>
    <property type="molecule type" value="Genomic_DNA"/>
</dbReference>
<gene>
    <name evidence="3" type="ORF">EV657_11154</name>
    <name evidence="2" type="ORF">JMJ92_10565</name>
</gene>
<comment type="caution">
    <text evidence="3">The sequence shown here is derived from an EMBL/GenBank/DDBJ whole genome shotgun (WGS) entry which is preliminary data.</text>
</comment>
<evidence type="ECO:0000256" key="1">
    <source>
        <dbReference type="SAM" id="Phobius"/>
    </source>
</evidence>
<keyword evidence="1" id="KW-0812">Transmembrane</keyword>
<dbReference type="EMBL" id="JAESIL010000038">
    <property type="protein sequence ID" value="MBL3578592.1"/>
    <property type="molecule type" value="Genomic_DNA"/>
</dbReference>
<dbReference type="Proteomes" id="UP000635853">
    <property type="component" value="Unassembled WGS sequence"/>
</dbReference>
<keyword evidence="5" id="KW-1185">Reference proteome</keyword>
<organism evidence="3 4">
    <name type="scientific">Rhodovulum visakhapatnamense</name>
    <dbReference type="NCBI Taxonomy" id="364297"/>
    <lineage>
        <taxon>Bacteria</taxon>
        <taxon>Pseudomonadati</taxon>
        <taxon>Pseudomonadota</taxon>
        <taxon>Alphaproteobacteria</taxon>
        <taxon>Rhodobacterales</taxon>
        <taxon>Paracoccaceae</taxon>
        <taxon>Rhodovulum</taxon>
    </lineage>
</organism>
<accession>A0A4R8FPY3</accession>
<evidence type="ECO:0000313" key="2">
    <source>
        <dbReference type="EMBL" id="MBL3578592.1"/>
    </source>
</evidence>
<keyword evidence="1" id="KW-1133">Transmembrane helix</keyword>
<dbReference type="AlphaFoldDB" id="A0A4R8FPY3"/>
<sequence>MTDPRMNDHEIEALFAAARAERAEPSAALMARIMDDAMIAAAEAAAPRPVAARPVAAQTGRRGLVAVLVAAIGGWPALAGVATAGVFGLWIGYAGPGDVGTLTATILGSAYGPNDLVPSLDTYLTEG</sequence>
<reference evidence="2" key="3">
    <citation type="submission" date="2021-01" db="EMBL/GenBank/DDBJ databases">
        <authorList>
            <person name="Guzman M.S."/>
        </authorList>
    </citation>
    <scope>NUCLEOTIDE SEQUENCE</scope>
    <source>
        <strain evidence="2">AB19</strain>
    </source>
</reference>
<reference evidence="3 4" key="1">
    <citation type="submission" date="2019-03" db="EMBL/GenBank/DDBJ databases">
        <title>Genomic Encyclopedia of Type Strains, Phase IV (KMG-IV): sequencing the most valuable type-strain genomes for metagenomic binning, comparative biology and taxonomic classification.</title>
        <authorList>
            <person name="Goeker M."/>
        </authorList>
    </citation>
    <scope>NUCLEOTIDE SEQUENCE [LARGE SCALE GENOMIC DNA]</scope>
    <source>
        <strain evidence="3 4">JA181</strain>
    </source>
</reference>
<reference evidence="5" key="2">
    <citation type="submission" date="2021-01" db="EMBL/GenBank/DDBJ databases">
        <title>Draft genomes of Rhodovulum sulfidophilum.</title>
        <authorList>
            <person name="Guzman M.S."/>
        </authorList>
    </citation>
    <scope>NUCLEOTIDE SEQUENCE [LARGE SCALE GENOMIC DNA]</scope>
    <source>
        <strain evidence="5">AB19</strain>
    </source>
</reference>
<evidence type="ECO:0000313" key="3">
    <source>
        <dbReference type="EMBL" id="TDX28537.1"/>
    </source>
</evidence>
<name>A0A4R8FPY3_9RHOB</name>
<dbReference type="RefSeq" id="WP_133260460.1">
    <property type="nucleotide sequence ID" value="NZ_JAESIL010000038.1"/>
</dbReference>